<organism evidence="8 9">
    <name type="scientific">Mycena indigotica</name>
    <dbReference type="NCBI Taxonomy" id="2126181"/>
    <lineage>
        <taxon>Eukaryota</taxon>
        <taxon>Fungi</taxon>
        <taxon>Dikarya</taxon>
        <taxon>Basidiomycota</taxon>
        <taxon>Agaricomycotina</taxon>
        <taxon>Agaricomycetes</taxon>
        <taxon>Agaricomycetidae</taxon>
        <taxon>Agaricales</taxon>
        <taxon>Marasmiineae</taxon>
        <taxon>Mycenaceae</taxon>
        <taxon>Mycena</taxon>
    </lineage>
</organism>
<dbReference type="GO" id="GO:0008017">
    <property type="term" value="F:microtubule binding"/>
    <property type="evidence" value="ECO:0007669"/>
    <property type="project" value="TreeGrafter"/>
</dbReference>
<protein>
    <submittedName>
        <fullName evidence="8">TOG domain-containing protein</fullName>
    </submittedName>
</protein>
<evidence type="ECO:0000259" key="7">
    <source>
        <dbReference type="Pfam" id="PF12348"/>
    </source>
</evidence>
<gene>
    <name evidence="8" type="ORF">MIND_00047400</name>
</gene>
<evidence type="ECO:0000256" key="6">
    <source>
        <dbReference type="SAM" id="MobiDB-lite"/>
    </source>
</evidence>
<comment type="similarity">
    <text evidence="2">Belongs to the CLASP family.</text>
</comment>
<reference evidence="8" key="1">
    <citation type="submission" date="2020-05" db="EMBL/GenBank/DDBJ databases">
        <title>Mycena genomes resolve the evolution of fungal bioluminescence.</title>
        <authorList>
            <person name="Tsai I.J."/>
        </authorList>
    </citation>
    <scope>NUCLEOTIDE SEQUENCE</scope>
    <source>
        <strain evidence="8">171206Taipei</strain>
    </source>
</reference>
<evidence type="ECO:0000256" key="3">
    <source>
        <dbReference type="ARBA" id="ARBA00022618"/>
    </source>
</evidence>
<keyword evidence="4" id="KW-0493">Microtubule</keyword>
<dbReference type="GO" id="GO:0090307">
    <property type="term" value="P:mitotic spindle assembly"/>
    <property type="evidence" value="ECO:0007669"/>
    <property type="project" value="TreeGrafter"/>
</dbReference>
<feature type="compositionally biased region" description="Acidic residues" evidence="6">
    <location>
        <begin position="508"/>
        <end position="518"/>
    </location>
</feature>
<dbReference type="Pfam" id="PF12348">
    <property type="entry name" value="CLASP_N"/>
    <property type="match status" value="1"/>
</dbReference>
<dbReference type="InterPro" id="IPR024395">
    <property type="entry name" value="CLASP_N_dom"/>
</dbReference>
<name>A0A8H6TB89_9AGAR</name>
<dbReference type="GO" id="GO:0005876">
    <property type="term" value="C:spindle microtubule"/>
    <property type="evidence" value="ECO:0007669"/>
    <property type="project" value="TreeGrafter"/>
</dbReference>
<feature type="compositionally biased region" description="Basic and acidic residues" evidence="6">
    <location>
        <begin position="519"/>
        <end position="532"/>
    </location>
</feature>
<dbReference type="GO" id="GO:0051301">
    <property type="term" value="P:cell division"/>
    <property type="evidence" value="ECO:0007669"/>
    <property type="project" value="UniProtKB-KW"/>
</dbReference>
<keyword evidence="5" id="KW-0498">Mitosis</keyword>
<dbReference type="PANTHER" id="PTHR21567:SF60">
    <property type="entry name" value="CLASP N-TERMINAL DOMAIN-CONTAINING PROTEIN"/>
    <property type="match status" value="1"/>
</dbReference>
<dbReference type="Proteomes" id="UP000636479">
    <property type="component" value="Unassembled WGS sequence"/>
</dbReference>
<comment type="subcellular location">
    <subcellularLocation>
        <location evidence="1">Cytoplasm</location>
        <location evidence="1">Cytoskeleton</location>
        <location evidence="1">Spindle</location>
    </subcellularLocation>
</comment>
<sequence length="647" mass="70018">MSIRDHIDSLAHNLSLTETEETWDTILRAINSLSLACANTDSYDPTDLVSAIRPLYRPIINAMNSERGRLSGAAIDLVGILASSLGVAFDPLLHHLFPVLLALSSRTSKVTMTRARTCILTVIDATQLPTILSYLLQSAADKSISLRVTVVESTLACLNCFNPPDLEKESKAKEIEAIIRVAARDASGDVRKVGRKMFDAYKILLPDRVERFIAPLSPTSRKYLDIQPKPSSSKTLGVPMKQPQLSSSTSAMKPSTLDKAKTHMRSASSPAVAPQITRPVAQPERPKPVEVVVPPKVTGTIPPSRHAPSKSTLERKRVISMSAARTRIETDSTTQPIPTTSQPVRRVVPAQQAVPVVVTGPQRILISDSKPLDKAGPHRGRVISSVSTPALRIASTAPPPPKPTVTKPALRSTTTTAGPSSKRVPVSQLKSSPQKTVSKHKEPVKNSLMKPTLAQLARAKAIEKRVAAVATGEPSRAERRAPRKAPLPSRKVNKPVVEKEKEPSQVIAEEEAPADEPENAEKTDEQPAAEDKLQEDEEIPKVSVESLDLATPPRTGAAPNISVNKTPISELLLSIERGFLFTPSAPLSPPDSYLNLPPVGAAIPFPIPTTWPHATQQQTSLKPFEVVRQLDSRKALGNVETNKERVL</sequence>
<dbReference type="Gene3D" id="1.25.10.10">
    <property type="entry name" value="Leucine-rich Repeat Variant"/>
    <property type="match status" value="1"/>
</dbReference>
<dbReference type="SUPFAM" id="SSF48371">
    <property type="entry name" value="ARM repeat"/>
    <property type="match status" value="1"/>
</dbReference>
<evidence type="ECO:0000313" key="8">
    <source>
        <dbReference type="EMBL" id="KAF7315328.1"/>
    </source>
</evidence>
<proteinExistence type="inferred from homology"/>
<feature type="region of interest" description="Disordered" evidence="6">
    <location>
        <begin position="368"/>
        <end position="451"/>
    </location>
</feature>
<accession>A0A8H6TB89</accession>
<dbReference type="InterPro" id="IPR016024">
    <property type="entry name" value="ARM-type_fold"/>
</dbReference>
<dbReference type="EMBL" id="JACAZF010000001">
    <property type="protein sequence ID" value="KAF7315328.1"/>
    <property type="molecule type" value="Genomic_DNA"/>
</dbReference>
<dbReference type="OrthoDB" id="46159at2759"/>
<dbReference type="GO" id="GO:1990023">
    <property type="term" value="C:mitotic spindle midzone"/>
    <property type="evidence" value="ECO:0007669"/>
    <property type="project" value="TreeGrafter"/>
</dbReference>
<feature type="compositionally biased region" description="Polar residues" evidence="6">
    <location>
        <begin position="243"/>
        <end position="253"/>
    </location>
</feature>
<evidence type="ECO:0000256" key="4">
    <source>
        <dbReference type="ARBA" id="ARBA00022701"/>
    </source>
</evidence>
<feature type="region of interest" description="Disordered" evidence="6">
    <location>
        <begin position="224"/>
        <end position="287"/>
    </location>
</feature>
<dbReference type="GeneID" id="59339957"/>
<evidence type="ECO:0000313" key="9">
    <source>
        <dbReference type="Proteomes" id="UP000636479"/>
    </source>
</evidence>
<dbReference type="AlphaFoldDB" id="A0A8H6TB89"/>
<feature type="domain" description="CLASP N-terminal" evidence="7">
    <location>
        <begin position="6"/>
        <end position="224"/>
    </location>
</feature>
<keyword evidence="5" id="KW-0131">Cell cycle</keyword>
<evidence type="ECO:0000256" key="5">
    <source>
        <dbReference type="ARBA" id="ARBA00022776"/>
    </source>
</evidence>
<dbReference type="GO" id="GO:0005815">
    <property type="term" value="C:microtubule organizing center"/>
    <property type="evidence" value="ECO:0007669"/>
    <property type="project" value="TreeGrafter"/>
</dbReference>
<dbReference type="GO" id="GO:0005881">
    <property type="term" value="C:cytoplasmic microtubule"/>
    <property type="evidence" value="ECO:0007669"/>
    <property type="project" value="TreeGrafter"/>
</dbReference>
<evidence type="ECO:0000256" key="1">
    <source>
        <dbReference type="ARBA" id="ARBA00004186"/>
    </source>
</evidence>
<dbReference type="InterPro" id="IPR011989">
    <property type="entry name" value="ARM-like"/>
</dbReference>
<comment type="caution">
    <text evidence="8">The sequence shown here is derived from an EMBL/GenBank/DDBJ whole genome shotgun (WGS) entry which is preliminary data.</text>
</comment>
<evidence type="ECO:0000256" key="2">
    <source>
        <dbReference type="ARBA" id="ARBA00009549"/>
    </source>
</evidence>
<keyword evidence="9" id="KW-1185">Reference proteome</keyword>
<dbReference type="RefSeq" id="XP_037225351.1">
    <property type="nucleotide sequence ID" value="XM_037357441.1"/>
</dbReference>
<feature type="region of interest" description="Disordered" evidence="6">
    <location>
        <begin position="469"/>
        <end position="561"/>
    </location>
</feature>
<keyword evidence="3" id="KW-0132">Cell division</keyword>
<feature type="region of interest" description="Disordered" evidence="6">
    <location>
        <begin position="294"/>
        <end position="313"/>
    </location>
</feature>
<dbReference type="PANTHER" id="PTHR21567">
    <property type="entry name" value="CLASP"/>
    <property type="match status" value="1"/>
</dbReference>